<evidence type="ECO:0008006" key="4">
    <source>
        <dbReference type="Google" id="ProtNLM"/>
    </source>
</evidence>
<evidence type="ECO:0000313" key="2">
    <source>
        <dbReference type="EMBL" id="KDD66119.1"/>
    </source>
</evidence>
<feature type="region of interest" description="Disordered" evidence="1">
    <location>
        <begin position="1"/>
        <end position="61"/>
    </location>
</feature>
<name>A0A059KWK9_9PSED</name>
<dbReference type="RefSeq" id="WP_050482857.1">
    <property type="nucleotide sequence ID" value="NZ_AZQQ01000100.1"/>
</dbReference>
<accession>A0A059KWK9</accession>
<organism evidence="2 3">
    <name type="scientific">Pseudomonas mandelii PD30</name>
    <dbReference type="NCBI Taxonomy" id="1419583"/>
    <lineage>
        <taxon>Bacteria</taxon>
        <taxon>Pseudomonadati</taxon>
        <taxon>Pseudomonadota</taxon>
        <taxon>Gammaproteobacteria</taxon>
        <taxon>Pseudomonadales</taxon>
        <taxon>Pseudomonadaceae</taxon>
        <taxon>Pseudomonas</taxon>
    </lineage>
</organism>
<feature type="compositionally biased region" description="Low complexity" evidence="1">
    <location>
        <begin position="626"/>
        <end position="642"/>
    </location>
</feature>
<protein>
    <recommendedName>
        <fullName evidence="4">Effector protein hopM1</fullName>
    </recommendedName>
</protein>
<reference evidence="2 3" key="1">
    <citation type="submission" date="2013-12" db="EMBL/GenBank/DDBJ databases">
        <authorList>
            <person name="Formusa P.A."/>
            <person name="Habash M."/>
            <person name="Lee H."/>
            <person name="Trevors J.T."/>
        </authorList>
    </citation>
    <scope>NUCLEOTIDE SEQUENCE [LARGE SCALE GENOMIC DNA]</scope>
    <source>
        <strain evidence="2 3">PD30</strain>
    </source>
</reference>
<evidence type="ECO:0000313" key="3">
    <source>
        <dbReference type="Proteomes" id="UP000026739"/>
    </source>
</evidence>
<feature type="compositionally biased region" description="Polar residues" evidence="1">
    <location>
        <begin position="1"/>
        <end position="16"/>
    </location>
</feature>
<dbReference type="Proteomes" id="UP000026739">
    <property type="component" value="Unassembled WGS sequence"/>
</dbReference>
<feature type="region of interest" description="Disordered" evidence="1">
    <location>
        <begin position="624"/>
        <end position="684"/>
    </location>
</feature>
<evidence type="ECO:0000256" key="1">
    <source>
        <dbReference type="SAM" id="MobiDB-lite"/>
    </source>
</evidence>
<gene>
    <name evidence="2" type="ORF">V466_25395</name>
</gene>
<sequence length="684" mass="71846">MMTPISSRPQTSNASDIQKVARSGAITDAVSPATSTPSLQVEASRQSVIPRPPPNTPTTHSAYAPAFPARFAKVLSHLSLKAPSLQALELKLRLAPTTDWAQSAKLQSQAFTEHVQQLTEHLALLHLEHEEDALENRPTDAAGIQALAASRRSLAEYANQSSTAISGALNTFIGNLEEKVKKLQPPEGATIQAAINTLQEILKKSSKSLDAVLKHTGLNTTIEDLNTAHQSLGFSGWAGPIAAASIPQFIASMTHLGYARSAIDQAADSRYPDDAALLTRSAIVGTVAGIAHESVNAVVKPAFQAFFQATSLAEKANIVGLKPVDANTLIPDPLPFKKVDGRLASKNEAELTQELSSVKEQRTRLADKKALGTSTHVLGEMVPYTSFGGAQAVRQLLNDLTRINGTTLTARALASGAAGAMSAGAQAAIQLGTTFTDNKNRTFPVYAPDRAPKNFSSELGKGLDLRESKVRTAFYSKSISGIQSAIFNGSLPSVAQPTPTAAEHVAPSPLTRSQIVKNALLAAAGSISYLSTLYSSQASAGETAARKAAQPSAPRIFDRTETARRNVFAPGRPDLPHMSSKAALGGGLHALENATHMGRGVLQIAPQVLVDITKALDAGAVKGGEAYSRATTSRTRPSTVATDKPVPMQVLSSAIESAGMEDETQRLRAAEEGQAGPSGTNSNP</sequence>
<feature type="compositionally biased region" description="Polar residues" evidence="1">
    <location>
        <begin position="32"/>
        <end position="47"/>
    </location>
</feature>
<dbReference type="EMBL" id="AZQQ01000100">
    <property type="protein sequence ID" value="KDD66119.1"/>
    <property type="molecule type" value="Genomic_DNA"/>
</dbReference>
<proteinExistence type="predicted"/>
<dbReference type="AlphaFoldDB" id="A0A059KWK9"/>
<comment type="caution">
    <text evidence="2">The sequence shown here is derived from an EMBL/GenBank/DDBJ whole genome shotgun (WGS) entry which is preliminary data.</text>
</comment>